<organism evidence="1 2">
    <name type="scientific">Flavobacterium sedimenticola</name>
    <dbReference type="NCBI Taxonomy" id="3043286"/>
    <lineage>
        <taxon>Bacteria</taxon>
        <taxon>Pseudomonadati</taxon>
        <taxon>Bacteroidota</taxon>
        <taxon>Flavobacteriia</taxon>
        <taxon>Flavobacteriales</taxon>
        <taxon>Flavobacteriaceae</taxon>
        <taxon>Flavobacterium</taxon>
    </lineage>
</organism>
<dbReference type="RefSeq" id="WP_283238974.1">
    <property type="nucleotide sequence ID" value="NZ_JASGBP010000003.1"/>
</dbReference>
<proteinExistence type="predicted"/>
<comment type="caution">
    <text evidence="1">The sequence shown here is derived from an EMBL/GenBank/DDBJ whole genome shotgun (WGS) entry which is preliminary data.</text>
</comment>
<dbReference type="Proteomes" id="UP001230035">
    <property type="component" value="Unassembled WGS sequence"/>
</dbReference>
<name>A0ABT6XQC0_9FLAO</name>
<reference evidence="1 2" key="1">
    <citation type="submission" date="2023-05" db="EMBL/GenBank/DDBJ databases">
        <title>Flavobacterium sedimenti sp. nov., isolated from the sediment.</title>
        <authorList>
            <person name="Wu N."/>
        </authorList>
    </citation>
    <scope>NUCLEOTIDE SEQUENCE [LARGE SCALE GENOMIC DNA]</scope>
    <source>
        <strain evidence="1 2">YZ-48</strain>
    </source>
</reference>
<evidence type="ECO:0008006" key="3">
    <source>
        <dbReference type="Google" id="ProtNLM"/>
    </source>
</evidence>
<protein>
    <recommendedName>
        <fullName evidence="3">Phage capsid protein</fullName>
    </recommendedName>
</protein>
<evidence type="ECO:0000313" key="2">
    <source>
        <dbReference type="Proteomes" id="UP001230035"/>
    </source>
</evidence>
<evidence type="ECO:0000313" key="1">
    <source>
        <dbReference type="EMBL" id="MDI9257293.1"/>
    </source>
</evidence>
<gene>
    <name evidence="1" type="ORF">QHT84_07680</name>
</gene>
<keyword evidence="2" id="KW-1185">Reference proteome</keyword>
<sequence>MANFNFDNVSLSPKEVTELSKCIFETAFTNPELAQMHKIEEGIDMKSQILLFSSMGMQGLPANGTCTPQDSDAGIVATQKYWENNKVEVRIPYCKEDLPALLKAFGQKSNKYDVEASEEVKMLSSRLLEAIDETVLRLTWFGDKSAANVASGGTIANSVNKDYFKSVDGIWKQIFSGVTAGEIQRAVIAANTGTTYTAQELAAGEALTAMRKVYNQADSRLKNHPDAMFIVTQSVYDNFLDKLEDAGLNAVGQLAINDGVMTYRGRKIVVADFMDRIITSSLNNGTKYSYPNRIVFTVPSNIPVGTLDSGEFKELAIWYDKTDRKVYTENIFSLDAKVLEGYLISVAY</sequence>
<dbReference type="EMBL" id="JASGBP010000003">
    <property type="protein sequence ID" value="MDI9257293.1"/>
    <property type="molecule type" value="Genomic_DNA"/>
</dbReference>
<accession>A0ABT6XQC0</accession>